<evidence type="ECO:0000256" key="4">
    <source>
        <dbReference type="ARBA" id="ARBA00022777"/>
    </source>
</evidence>
<feature type="compositionally biased region" description="Polar residues" evidence="7">
    <location>
        <begin position="1204"/>
        <end position="1213"/>
    </location>
</feature>
<feature type="region of interest" description="Disordered" evidence="7">
    <location>
        <begin position="590"/>
        <end position="621"/>
    </location>
</feature>
<evidence type="ECO:0000313" key="9">
    <source>
        <dbReference type="EMBL" id="GIL60320.1"/>
    </source>
</evidence>
<comment type="caution">
    <text evidence="9">The sequence shown here is derived from an EMBL/GenBank/DDBJ whole genome shotgun (WGS) entry which is preliminary data.</text>
</comment>
<evidence type="ECO:0000256" key="1">
    <source>
        <dbReference type="ARBA" id="ARBA00022527"/>
    </source>
</evidence>
<evidence type="ECO:0000256" key="7">
    <source>
        <dbReference type="SAM" id="MobiDB-lite"/>
    </source>
</evidence>
<dbReference type="GO" id="GO:0005524">
    <property type="term" value="F:ATP binding"/>
    <property type="evidence" value="ECO:0007669"/>
    <property type="project" value="UniProtKB-UniRule"/>
</dbReference>
<dbReference type="PROSITE" id="PS00107">
    <property type="entry name" value="PROTEIN_KINASE_ATP"/>
    <property type="match status" value="1"/>
</dbReference>
<dbReference type="PROSITE" id="PS50011">
    <property type="entry name" value="PROTEIN_KINASE_DOM"/>
    <property type="match status" value="2"/>
</dbReference>
<dbReference type="PANTHER" id="PTHR44329">
    <property type="entry name" value="SERINE/THREONINE-PROTEIN KINASE TNNI3K-RELATED"/>
    <property type="match status" value="1"/>
</dbReference>
<feature type="binding site" evidence="6">
    <location>
        <position position="74"/>
    </location>
    <ligand>
        <name>ATP</name>
        <dbReference type="ChEBI" id="CHEBI:30616"/>
    </ligand>
</feature>
<feature type="domain" description="Protein kinase" evidence="8">
    <location>
        <begin position="46"/>
        <end position="471"/>
    </location>
</feature>
<feature type="region of interest" description="Disordered" evidence="7">
    <location>
        <begin position="1458"/>
        <end position="1505"/>
    </location>
</feature>
<feature type="region of interest" description="Disordered" evidence="7">
    <location>
        <begin position="1"/>
        <end position="23"/>
    </location>
</feature>
<organism evidence="9 10">
    <name type="scientific">Volvox africanus</name>
    <dbReference type="NCBI Taxonomy" id="51714"/>
    <lineage>
        <taxon>Eukaryota</taxon>
        <taxon>Viridiplantae</taxon>
        <taxon>Chlorophyta</taxon>
        <taxon>core chlorophytes</taxon>
        <taxon>Chlorophyceae</taxon>
        <taxon>CS clade</taxon>
        <taxon>Chlamydomonadales</taxon>
        <taxon>Volvocaceae</taxon>
        <taxon>Volvox</taxon>
    </lineage>
</organism>
<dbReference type="InterPro" id="IPR001245">
    <property type="entry name" value="Ser-Thr/Tyr_kinase_cat_dom"/>
</dbReference>
<evidence type="ECO:0000313" key="10">
    <source>
        <dbReference type="Proteomes" id="UP000747399"/>
    </source>
</evidence>
<feature type="compositionally biased region" description="Polar residues" evidence="7">
    <location>
        <begin position="1791"/>
        <end position="1833"/>
    </location>
</feature>
<evidence type="ECO:0000256" key="6">
    <source>
        <dbReference type="PROSITE-ProRule" id="PRU10141"/>
    </source>
</evidence>
<feature type="compositionally biased region" description="Polar residues" evidence="7">
    <location>
        <begin position="1090"/>
        <end position="1110"/>
    </location>
</feature>
<dbReference type="InterPro" id="IPR017441">
    <property type="entry name" value="Protein_kinase_ATP_BS"/>
</dbReference>
<dbReference type="PANTHER" id="PTHR44329:SF289">
    <property type="entry name" value="SERINE_THREONINE-PROTEIN KINASE VIK"/>
    <property type="match status" value="1"/>
</dbReference>
<keyword evidence="10" id="KW-1185">Reference proteome</keyword>
<keyword evidence="1" id="KW-0723">Serine/threonine-protein kinase</keyword>
<dbReference type="InterPro" id="IPR011009">
    <property type="entry name" value="Kinase-like_dom_sf"/>
</dbReference>
<evidence type="ECO:0000256" key="5">
    <source>
        <dbReference type="ARBA" id="ARBA00022840"/>
    </source>
</evidence>
<feature type="compositionally biased region" description="Polar residues" evidence="7">
    <location>
        <begin position="985"/>
        <end position="1007"/>
    </location>
</feature>
<feature type="region of interest" description="Disordered" evidence="7">
    <location>
        <begin position="1163"/>
        <end position="1236"/>
    </location>
</feature>
<feature type="region of interest" description="Disordered" evidence="7">
    <location>
        <begin position="297"/>
        <end position="337"/>
    </location>
</feature>
<sequence>MERSKELSFSVRNSGDAAQPAGMVGSTPGFVGDLQLLAGEELEARLQIHERIGGGSSARVYRGTLDGITPVAVKILHPHAAQRESTLQEFLREAQVLARLQNKYIVRLHALSHLPPNYAGLPTRRFTWGIVTEYMEAGPLTKLVEEAAKVYKQQQQIKQQLAIAATQSVGGASSIAPERSQSLRNLRPNLSFLRRRSLTLTADAAAPASPRNRGGIASVASGAVPASPSIAAVATGGGGGNSAPRLDSITHEMPSLPYTDREALQWCMEVALALQFLHAQTPPVVHRDVKTDNVLMSPLGPPQLSNPLGMRQNTEGPGLRSTATETGASAAGGPATASGTSFTAAAGGSAVYSSHGSLARRVLSIRAAAALADGSPSRQGSLTGFTVRPGGGRPLTAKLCDFGLHVVLDFSRPVVTVRRSSYEHTYGADMAGGGGAGSVIPYSNSLTRRSTRHSPAGLPTGGPGVILSPSASIAAAAGGSMGPPSPLVSVHAGVGGAHTHSGHLTGHGMGMGMGIGGRYEARSRRSSMMCNRLMEDNGLFRRAVSRDGDSFSRTQAGVHRKGSNVSYADSLEHTVPPAIPSSGRVLASITSGSGSSTIRGSSLSTAAAGTGGTGMFSSSPPKPGPFAGSAAAAMAAAAAALGSSTSVVGPMGRLSSGAVAPVVGLRGSGGGGGGYNSPKSSGPGSSSGRPKWSGGSAVAAVAQHPGLSSFAATRASLDLLLQGRMSATAVGPVASQSGASMHSVMIATGGGGSVPGVTCGGTGGGGGSTAPLLPASHAAAGGGGFETLSAGQMMLQLNAASATGMLDRVSQLRQSHAGPGTGDLGLGGGICLESALRTGNRSSSGRPSAATTAALLAAGGSQAGTETGMYGSTGAVGERFVSGTGSGAMRLPRPSGGSPATSSRGGTRLRSNPAQVEKYLAMMEEDLQLDVASRSSSKVQVDMDPLYGPASRAGSQTAAANNPRLLGVGVGGVGGGIGLGLGQGTPSNRSMLSSGPSHGSIMGASQTGQQLSPSSQHQQQKQGGVLSPTGSSHHATLSPKTSVPTPHGPSGAAPVFGAVMDRLQASGSGSGSGSGAMTAAPGTAGRISSVGPNSPGSPTARVASNTSTRSEQGIIVLTGVSCSGFGDQGGSVGSGPPAAPAAAAGGGGSGGAAAAVLRGMSMLSRGPNPMKSSSQPTMSVSSSANASVYQHAVPSQGWRPNPVKASSQPSMSVSGPAATAIGSTAKNKAAAQQPARQLPPMAMNTAQLPMRSGGGGSAGGACAGGGGGGAGGGSGGGAPSTLTAAGGGGVVHSPPRAPNPVKSSSQPTMSVTTIAAMAACASARPGSSSRPRDLSTANVPPGLVRTTSHGSRAMSHLSMAPGSVAVAPPSPTGSVHAMDLSPPVARIRSTRMGQGQLHGTVATAPTGGSSMAATAAGLDSSYADLLQRESSGSALSNIGNNAALAGRRNRQHLEVTLPVDGTEGGEQASSASGSTLPARLFSPPGGSRGGSTGGDGTHSGAAAAAAAGRHWVATVTAAASPRTHSPGGSGSTPPIGPQLVSIHSGGVDGSILPMPPISHAHSAAGVVLNRELHKVVKRLRPDGGGTSFTGSGNSPLGLPPTAPVHHGGSGGGAVASSGGAAAAGEAGSFSYSRRSSMDSHAPSYQSIGSARSATAALQPAGGSGVLHGSVGIPGALPMLYREKLLSGRGGLAPGTSSAGQSSAGVAGTAFGTSGSGAGGGIGSFGHSGPVLSGALTSDPNSPVGSYGPAAGSGSFLGRSAVGALRHHPMVPMGSLLGPMAGNTSTTAAASGQTIPRTTSGGVSASGNSGRQSSAGERSARQSSLVRQSSSTHSWGDYGTTGGAGNTATVVAHVLTGGAASGAASPSHANNGGNMRTFGQVVPSGVGASAAVSGPSPSALASPMLAHVTGAGSQAGSTATSIGPQRVVSDSAPSSTLGGWTGRDDMPLQGDPAYALTGRAGTLLYMAPEVIRHEPYNEKVDVFSFGVVLYEVFGRVLLLELYSKDELEALSSRIAHGFRHSRPDCMPRAIWDIVQQCWAQNPADRPTMPLVVRQLELALEAMDEAEAAAAVTHSGTQNRVGSLYVDLVAGGSGTVLPPVPPMLTGPGTGPGSAATLGKERNSGRSIASYKGLLSLGGSLGRRSKGGLSFRRRGPNLRSPPQPTAPTPGRPAPTPVSPPGQLFQAGAGGAGGGSLESPRSPSAGSGLPSAATRGLAASTTASTGPMGRDSIVSDGFREPRCPCVIC</sequence>
<dbReference type="Proteomes" id="UP000747399">
    <property type="component" value="Unassembled WGS sequence"/>
</dbReference>
<feature type="region of interest" description="Disordered" evidence="7">
    <location>
        <begin position="934"/>
        <end position="956"/>
    </location>
</feature>
<proteinExistence type="predicted"/>
<dbReference type="EMBL" id="BNCO01000039">
    <property type="protein sequence ID" value="GIL60320.1"/>
    <property type="molecule type" value="Genomic_DNA"/>
</dbReference>
<feature type="region of interest" description="Disordered" evidence="7">
    <location>
        <begin position="1774"/>
        <end position="1839"/>
    </location>
</feature>
<feature type="compositionally biased region" description="Polar residues" evidence="7">
    <location>
        <begin position="898"/>
        <end position="911"/>
    </location>
</feature>
<feature type="region of interest" description="Disordered" evidence="7">
    <location>
        <begin position="881"/>
        <end position="911"/>
    </location>
</feature>
<feature type="compositionally biased region" description="Low complexity" evidence="7">
    <location>
        <begin position="1465"/>
        <end position="1475"/>
    </location>
</feature>
<dbReference type="InterPro" id="IPR051681">
    <property type="entry name" value="Ser/Thr_Kinases-Pseudokinases"/>
</dbReference>
<keyword evidence="3 6" id="KW-0547">Nucleotide-binding</keyword>
<feature type="compositionally biased region" description="Low complexity" evidence="7">
    <location>
        <begin position="1134"/>
        <end position="1143"/>
    </location>
</feature>
<feature type="compositionally biased region" description="Gly residues" evidence="7">
    <location>
        <begin position="1486"/>
        <end position="1497"/>
    </location>
</feature>
<evidence type="ECO:0000256" key="3">
    <source>
        <dbReference type="ARBA" id="ARBA00022741"/>
    </source>
</evidence>
<keyword evidence="2" id="KW-0808">Transferase</keyword>
<feature type="compositionally biased region" description="Polar residues" evidence="7">
    <location>
        <begin position="1911"/>
        <end position="1922"/>
    </location>
</feature>
<feature type="compositionally biased region" description="Low complexity" evidence="7">
    <location>
        <begin position="321"/>
        <end position="337"/>
    </location>
</feature>
<feature type="compositionally biased region" description="Gly residues" evidence="7">
    <location>
        <begin position="1267"/>
        <end position="1278"/>
    </location>
</feature>
<evidence type="ECO:0000256" key="2">
    <source>
        <dbReference type="ARBA" id="ARBA00022679"/>
    </source>
</evidence>
<keyword evidence="5 6" id="KW-0067">ATP-binding</keyword>
<feature type="compositionally biased region" description="Low complexity" evidence="7">
    <location>
        <begin position="2195"/>
        <end position="2209"/>
    </location>
</feature>
<feature type="region of interest" description="Disordered" evidence="7">
    <location>
        <begin position="1579"/>
        <end position="1619"/>
    </location>
</feature>
<feature type="region of interest" description="Disordered" evidence="7">
    <location>
        <begin position="981"/>
        <end position="1110"/>
    </location>
</feature>
<feature type="compositionally biased region" description="Polar residues" evidence="7">
    <location>
        <begin position="1028"/>
        <end position="1044"/>
    </location>
</feature>
<dbReference type="InterPro" id="IPR000719">
    <property type="entry name" value="Prot_kinase_dom"/>
</dbReference>
<dbReference type="InterPro" id="IPR008271">
    <property type="entry name" value="Ser/Thr_kinase_AS"/>
</dbReference>
<feature type="compositionally biased region" description="Pro residues" evidence="7">
    <location>
        <begin position="2156"/>
        <end position="2176"/>
    </location>
</feature>
<accession>A0A8J4F449</accession>
<feature type="compositionally biased region" description="Low complexity" evidence="7">
    <location>
        <begin position="590"/>
        <end position="608"/>
    </location>
</feature>
<dbReference type="SMART" id="SM00220">
    <property type="entry name" value="S_TKc"/>
    <property type="match status" value="1"/>
</dbReference>
<feature type="region of interest" description="Disordered" evidence="7">
    <location>
        <begin position="2101"/>
        <end position="2120"/>
    </location>
</feature>
<feature type="region of interest" description="Disordered" evidence="7">
    <location>
        <begin position="1267"/>
        <end position="1287"/>
    </location>
</feature>
<evidence type="ECO:0000259" key="8">
    <source>
        <dbReference type="PROSITE" id="PS50011"/>
    </source>
</evidence>
<feature type="compositionally biased region" description="Low complexity" evidence="7">
    <location>
        <begin position="1172"/>
        <end position="1183"/>
    </location>
</feature>
<keyword evidence="4" id="KW-0418">Kinase</keyword>
<feature type="region of interest" description="Disordered" evidence="7">
    <location>
        <begin position="669"/>
        <end position="697"/>
    </location>
</feature>
<feature type="compositionally biased region" description="Low complexity" evidence="7">
    <location>
        <begin position="676"/>
        <end position="696"/>
    </location>
</feature>
<name>A0A8J4F449_9CHLO</name>
<protein>
    <recommendedName>
        <fullName evidence="8">Protein kinase domain-containing protein</fullName>
    </recommendedName>
</protein>
<dbReference type="SUPFAM" id="SSF56112">
    <property type="entry name" value="Protein kinase-like (PK-like)"/>
    <property type="match status" value="2"/>
</dbReference>
<reference evidence="9" key="1">
    <citation type="journal article" date="2021" name="Proc. Natl. Acad. Sci. U.S.A.">
        <title>Three genomes in the algal genus Volvox reveal the fate of a haploid sex-determining region after a transition to homothallism.</title>
        <authorList>
            <person name="Yamamoto K."/>
            <person name="Hamaji T."/>
            <person name="Kawai-Toyooka H."/>
            <person name="Matsuzaki R."/>
            <person name="Takahashi F."/>
            <person name="Nishimura Y."/>
            <person name="Kawachi M."/>
            <person name="Noguchi H."/>
            <person name="Minakuchi Y."/>
            <person name="Umen J.G."/>
            <person name="Toyoda A."/>
            <person name="Nozaki H."/>
        </authorList>
    </citation>
    <scope>NUCLEOTIDE SEQUENCE</scope>
    <source>
        <strain evidence="9">NIES-3780</strain>
    </source>
</reference>
<gene>
    <name evidence="9" type="ORF">Vafri_14952</name>
</gene>
<feature type="domain" description="Protein kinase" evidence="8">
    <location>
        <begin position="1750"/>
        <end position="2056"/>
    </location>
</feature>
<dbReference type="PROSITE" id="PS00108">
    <property type="entry name" value="PROTEIN_KINASE_ST"/>
    <property type="match status" value="1"/>
</dbReference>
<dbReference type="GO" id="GO:0004674">
    <property type="term" value="F:protein serine/threonine kinase activity"/>
    <property type="evidence" value="ECO:0007669"/>
    <property type="project" value="UniProtKB-KW"/>
</dbReference>
<dbReference type="Pfam" id="PF07714">
    <property type="entry name" value="PK_Tyr_Ser-Thr"/>
    <property type="match status" value="2"/>
</dbReference>
<feature type="compositionally biased region" description="Low complexity" evidence="7">
    <location>
        <begin position="1075"/>
        <end position="1085"/>
    </location>
</feature>
<feature type="region of interest" description="Disordered" evidence="7">
    <location>
        <begin position="1911"/>
        <end position="1943"/>
    </location>
</feature>
<feature type="region of interest" description="Disordered" evidence="7">
    <location>
        <begin position="1128"/>
        <end position="1151"/>
    </location>
</feature>
<feature type="region of interest" description="Disordered" evidence="7">
    <location>
        <begin position="2139"/>
        <end position="2236"/>
    </location>
</feature>
<dbReference type="Gene3D" id="1.10.510.10">
    <property type="entry name" value="Transferase(Phosphotransferase) domain 1"/>
    <property type="match status" value="3"/>
</dbReference>
<feature type="compositionally biased region" description="Low complexity" evidence="7">
    <location>
        <begin position="1008"/>
        <end position="1024"/>
    </location>
</feature>
<feature type="compositionally biased region" description="Polar residues" evidence="7">
    <location>
        <begin position="303"/>
        <end position="315"/>
    </location>
</feature>
<feature type="compositionally biased region" description="Basic residues" evidence="7">
    <location>
        <begin position="2140"/>
        <end position="2153"/>
    </location>
</feature>